<sequence length="157" mass="18152">MRSSFLPQEFASIFGDVGVSSVMQRLVTHMSRCWDFRHLVLERPGHDHCDAFVEIVKILLPYLEHTLWPDAALFPMLQKDWRLTKMAFLVQFMGSYKWVIGRAFLFLAFEFTQVDPIVDFHTSHGAEETKVSMIATLEVLSQIMEELGYKLSTQVHG</sequence>
<reference evidence="1 2" key="1">
    <citation type="submission" date="2016-02" db="EMBL/GenBank/DDBJ databases">
        <title>Genome analysis of coral dinoflagellate symbionts highlights evolutionary adaptations to a symbiotic lifestyle.</title>
        <authorList>
            <person name="Aranda M."/>
            <person name="Li Y."/>
            <person name="Liew Y.J."/>
            <person name="Baumgarten S."/>
            <person name="Simakov O."/>
            <person name="Wilson M."/>
            <person name="Piel J."/>
            <person name="Ashoor H."/>
            <person name="Bougouffa S."/>
            <person name="Bajic V.B."/>
            <person name="Ryu T."/>
            <person name="Ravasi T."/>
            <person name="Bayer T."/>
            <person name="Micklem G."/>
            <person name="Kim H."/>
            <person name="Bhak J."/>
            <person name="Lajeunesse T.C."/>
            <person name="Voolstra C.R."/>
        </authorList>
    </citation>
    <scope>NUCLEOTIDE SEQUENCE [LARGE SCALE GENOMIC DNA]</scope>
    <source>
        <strain evidence="1 2">CCMP2467</strain>
    </source>
</reference>
<dbReference type="AlphaFoldDB" id="A0A1Q9CU33"/>
<organism evidence="1 2">
    <name type="scientific">Symbiodinium microadriaticum</name>
    <name type="common">Dinoflagellate</name>
    <name type="synonym">Zooxanthella microadriatica</name>
    <dbReference type="NCBI Taxonomy" id="2951"/>
    <lineage>
        <taxon>Eukaryota</taxon>
        <taxon>Sar</taxon>
        <taxon>Alveolata</taxon>
        <taxon>Dinophyceae</taxon>
        <taxon>Suessiales</taxon>
        <taxon>Symbiodiniaceae</taxon>
        <taxon>Symbiodinium</taxon>
    </lineage>
</organism>
<proteinExistence type="predicted"/>
<dbReference type="EMBL" id="LSRX01000917">
    <property type="protein sequence ID" value="OLP86430.1"/>
    <property type="molecule type" value="Genomic_DNA"/>
</dbReference>
<protein>
    <submittedName>
        <fullName evidence="1">Uncharacterized protein</fullName>
    </submittedName>
</protein>
<name>A0A1Q9CU33_SYMMI</name>
<dbReference type="OrthoDB" id="329835at2759"/>
<gene>
    <name evidence="1" type="ORF">AK812_SmicGene32458</name>
</gene>
<keyword evidence="2" id="KW-1185">Reference proteome</keyword>
<dbReference type="Proteomes" id="UP000186817">
    <property type="component" value="Unassembled WGS sequence"/>
</dbReference>
<comment type="caution">
    <text evidence="1">The sequence shown here is derived from an EMBL/GenBank/DDBJ whole genome shotgun (WGS) entry which is preliminary data.</text>
</comment>
<evidence type="ECO:0000313" key="1">
    <source>
        <dbReference type="EMBL" id="OLP86430.1"/>
    </source>
</evidence>
<evidence type="ECO:0000313" key="2">
    <source>
        <dbReference type="Proteomes" id="UP000186817"/>
    </source>
</evidence>
<accession>A0A1Q9CU33</accession>